<keyword evidence="2" id="KW-1185">Reference proteome</keyword>
<evidence type="ECO:0000313" key="1">
    <source>
        <dbReference type="EMBL" id="MBB3188596.1"/>
    </source>
</evidence>
<dbReference type="Proteomes" id="UP000544222">
    <property type="component" value="Unassembled WGS sequence"/>
</dbReference>
<protein>
    <submittedName>
        <fullName evidence="1">Uncharacterized protein</fullName>
    </submittedName>
</protein>
<dbReference type="EMBL" id="JACHYB010000002">
    <property type="protein sequence ID" value="MBB3188596.1"/>
    <property type="molecule type" value="Genomic_DNA"/>
</dbReference>
<organism evidence="1 2">
    <name type="scientific">Microbacter margulisiae</name>
    <dbReference type="NCBI Taxonomy" id="1350067"/>
    <lineage>
        <taxon>Bacteria</taxon>
        <taxon>Pseudomonadati</taxon>
        <taxon>Bacteroidota</taxon>
        <taxon>Bacteroidia</taxon>
        <taxon>Bacteroidales</taxon>
        <taxon>Porphyromonadaceae</taxon>
        <taxon>Microbacter</taxon>
    </lineage>
</organism>
<reference evidence="1 2" key="1">
    <citation type="submission" date="2020-08" db="EMBL/GenBank/DDBJ databases">
        <title>Genomic Encyclopedia of Type Strains, Phase IV (KMG-IV): sequencing the most valuable type-strain genomes for metagenomic binning, comparative biology and taxonomic classification.</title>
        <authorList>
            <person name="Goeker M."/>
        </authorList>
    </citation>
    <scope>NUCLEOTIDE SEQUENCE [LARGE SCALE GENOMIC DNA]</scope>
    <source>
        <strain evidence="1 2">DSM 27471</strain>
    </source>
</reference>
<evidence type="ECO:0000313" key="2">
    <source>
        <dbReference type="Proteomes" id="UP000544222"/>
    </source>
</evidence>
<accession>A0A7W5DTG6</accession>
<name>A0A7W5DTG6_9PORP</name>
<dbReference type="AlphaFoldDB" id="A0A7W5DTG6"/>
<gene>
    <name evidence="1" type="ORF">FHX64_002794</name>
</gene>
<sequence>MSELRSCIYSMLQKCNNSMDNSCGFSISVLSPMQETLVLPSVTQINHHPFPPSAISTSFHIKGLFVIFEQRWKID</sequence>
<comment type="caution">
    <text evidence="1">The sequence shown here is derived from an EMBL/GenBank/DDBJ whole genome shotgun (WGS) entry which is preliminary data.</text>
</comment>
<proteinExistence type="predicted"/>